<proteinExistence type="predicted"/>
<dbReference type="Pfam" id="PF00300">
    <property type="entry name" value="His_Phos_1"/>
    <property type="match status" value="1"/>
</dbReference>
<evidence type="ECO:0000313" key="2">
    <source>
        <dbReference type="Proteomes" id="UP000321832"/>
    </source>
</evidence>
<dbReference type="AlphaFoldDB" id="A0A5C6U208"/>
<evidence type="ECO:0000313" key="1">
    <source>
        <dbReference type="EMBL" id="TXC66914.1"/>
    </source>
</evidence>
<name>A0A5C6U208_9BURK</name>
<accession>A0A5C6U208</accession>
<keyword evidence="2" id="KW-1185">Reference proteome</keyword>
<gene>
    <name evidence="1" type="ORF">FSC37_17385</name>
</gene>
<comment type="caution">
    <text evidence="1">The sequence shown here is derived from an EMBL/GenBank/DDBJ whole genome shotgun (WGS) entry which is preliminary data.</text>
</comment>
<protein>
    <submittedName>
        <fullName evidence="1">Histidine phosphatase family protein</fullName>
    </submittedName>
</protein>
<sequence>MICRGHGRPPKRWPAAEASRPSRCCASAILVCCEAEAYDALGFDPLRAAEAPPCGESLAEFESRIDAALARALQAAAALPGALLLVSHGLVIGSLLARRISLPAGTARPARIGNTSLSVVELGPPPRATLVDCTAHLDAARADDPHALSGA</sequence>
<dbReference type="InterPro" id="IPR013078">
    <property type="entry name" value="His_Pase_superF_clade-1"/>
</dbReference>
<dbReference type="Proteomes" id="UP000321832">
    <property type="component" value="Unassembled WGS sequence"/>
</dbReference>
<dbReference type="InterPro" id="IPR029033">
    <property type="entry name" value="His_PPase_superfam"/>
</dbReference>
<dbReference type="EMBL" id="VOPW01000001">
    <property type="protein sequence ID" value="TXC66914.1"/>
    <property type="molecule type" value="Genomic_DNA"/>
</dbReference>
<organism evidence="1 2">
    <name type="scientific">Piscinibacter aquaticus</name>
    <dbReference type="NCBI Taxonomy" id="392597"/>
    <lineage>
        <taxon>Bacteria</taxon>
        <taxon>Pseudomonadati</taxon>
        <taxon>Pseudomonadota</taxon>
        <taxon>Betaproteobacteria</taxon>
        <taxon>Burkholderiales</taxon>
        <taxon>Sphaerotilaceae</taxon>
        <taxon>Piscinibacter</taxon>
    </lineage>
</organism>
<dbReference type="SUPFAM" id="SSF53254">
    <property type="entry name" value="Phosphoglycerate mutase-like"/>
    <property type="match status" value="1"/>
</dbReference>
<dbReference type="Gene3D" id="3.40.50.1240">
    <property type="entry name" value="Phosphoglycerate mutase-like"/>
    <property type="match status" value="1"/>
</dbReference>
<reference evidence="1 2" key="1">
    <citation type="submission" date="2019-08" db="EMBL/GenBank/DDBJ databases">
        <authorList>
            <person name="Khan S.A."/>
            <person name="Jeon C.O."/>
            <person name="Jeong S.E."/>
        </authorList>
    </citation>
    <scope>NUCLEOTIDE SEQUENCE [LARGE SCALE GENOMIC DNA]</scope>
    <source>
        <strain evidence="2">IMCC1728</strain>
    </source>
</reference>